<protein>
    <submittedName>
        <fullName evidence="1">Uncharacterized protein</fullName>
    </submittedName>
</protein>
<dbReference type="Proteomes" id="UP000242287">
    <property type="component" value="Unassembled WGS sequence"/>
</dbReference>
<gene>
    <name evidence="1" type="ORF">AMATHDRAFT_45194</name>
</gene>
<keyword evidence="2" id="KW-1185">Reference proteome</keyword>
<name>A0A2A9NYY1_9AGAR</name>
<dbReference type="EMBL" id="KZ301972">
    <property type="protein sequence ID" value="PFH53727.1"/>
    <property type="molecule type" value="Genomic_DNA"/>
</dbReference>
<reference evidence="1 2" key="1">
    <citation type="submission" date="2014-02" db="EMBL/GenBank/DDBJ databases">
        <title>Transposable element dynamics among asymbiotic and ectomycorrhizal Amanita fungi.</title>
        <authorList>
            <consortium name="DOE Joint Genome Institute"/>
            <person name="Hess J."/>
            <person name="Skrede I."/>
            <person name="Wolfe B."/>
            <person name="LaButti K."/>
            <person name="Ohm R.A."/>
            <person name="Grigoriev I.V."/>
            <person name="Pringle A."/>
        </authorList>
    </citation>
    <scope>NUCLEOTIDE SEQUENCE [LARGE SCALE GENOMIC DNA]</scope>
    <source>
        <strain evidence="1 2">SKay4041</strain>
    </source>
</reference>
<sequence>MALPSSAMLFMVDLSEIGWTNYPTSSKHGHDLEGPELELILRAPSNGLQALFHLTPVKQPPPLGRGQPSPTLPLADKSHNTILQNCKHSSEATNESDGDNDMTFRFLLHSLFTSTRLHCLSFNPHLTYPSYQSLTELHMLKTSLLIPSCHVLLRHCTSLETARITTTATSHSHNDDNDSLEQPILAPRLSTLLIIFHNFSTSTSIPNFFESFIAPSLHRLLIVPTGTTAGFCDSQAIFAQIPIENVSIITPVSAPRWLHHRRSGSAYS</sequence>
<evidence type="ECO:0000313" key="1">
    <source>
        <dbReference type="EMBL" id="PFH53727.1"/>
    </source>
</evidence>
<dbReference type="AlphaFoldDB" id="A0A2A9NYY1"/>
<evidence type="ECO:0000313" key="2">
    <source>
        <dbReference type="Proteomes" id="UP000242287"/>
    </source>
</evidence>
<accession>A0A2A9NYY1</accession>
<organism evidence="1 2">
    <name type="scientific">Amanita thiersii Skay4041</name>
    <dbReference type="NCBI Taxonomy" id="703135"/>
    <lineage>
        <taxon>Eukaryota</taxon>
        <taxon>Fungi</taxon>
        <taxon>Dikarya</taxon>
        <taxon>Basidiomycota</taxon>
        <taxon>Agaricomycotina</taxon>
        <taxon>Agaricomycetes</taxon>
        <taxon>Agaricomycetidae</taxon>
        <taxon>Agaricales</taxon>
        <taxon>Pluteineae</taxon>
        <taxon>Amanitaceae</taxon>
        <taxon>Amanita</taxon>
    </lineage>
</organism>
<proteinExistence type="predicted"/>